<gene>
    <name evidence="2" type="ORF">Godav_019320</name>
</gene>
<feature type="compositionally biased region" description="Polar residues" evidence="1">
    <location>
        <begin position="9"/>
        <end position="23"/>
    </location>
</feature>
<accession>A0A7J8QZD5</accession>
<keyword evidence="3" id="KW-1185">Reference proteome</keyword>
<feature type="non-terminal residue" evidence="2">
    <location>
        <position position="130"/>
    </location>
</feature>
<feature type="region of interest" description="Disordered" evidence="1">
    <location>
        <begin position="1"/>
        <end position="81"/>
    </location>
</feature>
<dbReference type="AlphaFoldDB" id="A0A7J8QZD5"/>
<dbReference type="EMBL" id="JABFAC010000002">
    <property type="protein sequence ID" value="MBA0606924.1"/>
    <property type="molecule type" value="Genomic_DNA"/>
</dbReference>
<evidence type="ECO:0000256" key="1">
    <source>
        <dbReference type="SAM" id="MobiDB-lite"/>
    </source>
</evidence>
<sequence>MLKYDDTDSSNAGNSENTELFKNQSDEEKTSIDQNEDIKVSTYNSDEEKTSSEEEIKISEPMDTEPTDPYGKKRIESDSQTNDYLIRDLDKVQNTTSILTSKIKNLTIDEQNSKNIGKLINKNLLRCFVL</sequence>
<feature type="compositionally biased region" description="Basic and acidic residues" evidence="1">
    <location>
        <begin position="24"/>
        <end position="39"/>
    </location>
</feature>
<protein>
    <submittedName>
        <fullName evidence="2">Uncharacterized protein</fullName>
    </submittedName>
</protein>
<evidence type="ECO:0000313" key="2">
    <source>
        <dbReference type="EMBL" id="MBA0606924.1"/>
    </source>
</evidence>
<reference evidence="2 3" key="1">
    <citation type="journal article" date="2019" name="Genome Biol. Evol.">
        <title>Insights into the evolution of the New World diploid cottons (Gossypium, subgenus Houzingenia) based on genome sequencing.</title>
        <authorList>
            <person name="Grover C.E."/>
            <person name="Arick M.A. 2nd"/>
            <person name="Thrash A."/>
            <person name="Conover J.L."/>
            <person name="Sanders W.S."/>
            <person name="Peterson D.G."/>
            <person name="Frelichowski J.E."/>
            <person name="Scheffler J.A."/>
            <person name="Scheffler B.E."/>
            <person name="Wendel J.F."/>
        </authorList>
    </citation>
    <scope>NUCLEOTIDE SEQUENCE [LARGE SCALE GENOMIC DNA]</scope>
    <source>
        <strain evidence="2">27</strain>
        <tissue evidence="2">Leaf</tissue>
    </source>
</reference>
<name>A0A7J8QZD5_GOSDV</name>
<comment type="caution">
    <text evidence="2">The sequence shown here is derived from an EMBL/GenBank/DDBJ whole genome shotgun (WGS) entry which is preliminary data.</text>
</comment>
<feature type="compositionally biased region" description="Basic and acidic residues" evidence="1">
    <location>
        <begin position="46"/>
        <end position="60"/>
    </location>
</feature>
<dbReference type="Proteomes" id="UP000593561">
    <property type="component" value="Unassembled WGS sequence"/>
</dbReference>
<organism evidence="2 3">
    <name type="scientific">Gossypium davidsonii</name>
    <name type="common">Davidson's cotton</name>
    <name type="synonym">Gossypium klotzschianum subsp. davidsonii</name>
    <dbReference type="NCBI Taxonomy" id="34287"/>
    <lineage>
        <taxon>Eukaryota</taxon>
        <taxon>Viridiplantae</taxon>
        <taxon>Streptophyta</taxon>
        <taxon>Embryophyta</taxon>
        <taxon>Tracheophyta</taxon>
        <taxon>Spermatophyta</taxon>
        <taxon>Magnoliopsida</taxon>
        <taxon>eudicotyledons</taxon>
        <taxon>Gunneridae</taxon>
        <taxon>Pentapetalae</taxon>
        <taxon>rosids</taxon>
        <taxon>malvids</taxon>
        <taxon>Malvales</taxon>
        <taxon>Malvaceae</taxon>
        <taxon>Malvoideae</taxon>
        <taxon>Gossypium</taxon>
    </lineage>
</organism>
<evidence type="ECO:0000313" key="3">
    <source>
        <dbReference type="Proteomes" id="UP000593561"/>
    </source>
</evidence>
<proteinExistence type="predicted"/>